<dbReference type="AlphaFoldDB" id="A0AAD8VK09"/>
<gene>
    <name evidence="4" type="ORF">QYE76_031779</name>
</gene>
<evidence type="ECO:0000256" key="1">
    <source>
        <dbReference type="SAM" id="MobiDB-lite"/>
    </source>
</evidence>
<dbReference type="PANTHER" id="PTHR33026">
    <property type="entry name" value="OS06G0360600 PROTEIN"/>
    <property type="match status" value="1"/>
</dbReference>
<keyword evidence="2" id="KW-0732">Signal</keyword>
<accession>A0AAD8VK09</accession>
<sequence length="672" mass="73369">MPPARYRGALLLPRALTPLLFARALFARHPSPGDLLANSGDLSRPELSAVRQPPARQAGATGPRGSTLRSSPPRSPPVRSGSSSPFDLSWSSSTSSSTMASASGSWRGSYMHDDDIERLVRLRRIPREVITRTPGEEVEPKPEPGERVVFGAHLDRGLGLPASAFFRRFLDFFGLQPHHLPANACVLLSCYVAFMEGYAGLWPDVDFWSRLFYLKSQMTEGRLRTCGAASIYPRAGSLFPKIPTVDSVKNWQMSFFYVKNANPAFDWINLPEYNPAPPTTRLNWGHNAKSADPDAEVNLLWDFLGECVNGGRLSAEDLLCTYIERRVIPLQGRVHKIGLMSGRLDPTRTSRVALTKAQVAHRVNNITKANMPEAWEWGLPPYDRAAPPERIFPRQEIEDGDLARKIWTADLVDPADQAGDQAGDDDLPVVPDQGGQGEHNPPPSPEQREEEEAEPATSTTGPGPIRAVPLRTRPPAASATSAPKKKKRAAGGSTARLEGQAKRQRQQGPKKVPEMAGAVPRAGCSCCAAASSAEGADAAAFDTCAHAARCRRAARGYAASRGGIFFGCASFSAGQGAQGESAQRPTLGDLFPHRAPLWGRRLELAEVCHQRQELEPAELRRLRSRRWFPPGQPRRLRLRSRRGRSRSGRSRRALRTPTPGVGEVEGPGGVAY</sequence>
<comment type="caution">
    <text evidence="4">The sequence shown here is derived from an EMBL/GenBank/DDBJ whole genome shotgun (WGS) entry which is preliminary data.</text>
</comment>
<evidence type="ECO:0000259" key="3">
    <source>
        <dbReference type="Pfam" id="PF04195"/>
    </source>
</evidence>
<dbReference type="PANTHER" id="PTHR33026:SF7">
    <property type="entry name" value="OS03G0100275 PROTEIN"/>
    <property type="match status" value="1"/>
</dbReference>
<keyword evidence="5" id="KW-1185">Reference proteome</keyword>
<evidence type="ECO:0000313" key="4">
    <source>
        <dbReference type="EMBL" id="KAK1608106.1"/>
    </source>
</evidence>
<feature type="signal peptide" evidence="2">
    <location>
        <begin position="1"/>
        <end position="27"/>
    </location>
</feature>
<dbReference type="InterPro" id="IPR007321">
    <property type="entry name" value="Transposase_28"/>
</dbReference>
<dbReference type="Pfam" id="PF04195">
    <property type="entry name" value="Transposase_28"/>
    <property type="match status" value="1"/>
</dbReference>
<feature type="compositionally biased region" description="Basic residues" evidence="1">
    <location>
        <begin position="634"/>
        <end position="654"/>
    </location>
</feature>
<name>A0AAD8VK09_LOLMU</name>
<reference evidence="4" key="1">
    <citation type="submission" date="2023-07" db="EMBL/GenBank/DDBJ databases">
        <title>A chromosome-level genome assembly of Lolium multiflorum.</title>
        <authorList>
            <person name="Chen Y."/>
            <person name="Copetti D."/>
            <person name="Kolliker R."/>
            <person name="Studer B."/>
        </authorList>
    </citation>
    <scope>NUCLEOTIDE SEQUENCE</scope>
    <source>
        <strain evidence="4">02402/16</strain>
        <tissue evidence="4">Leaf</tissue>
    </source>
</reference>
<dbReference type="Proteomes" id="UP001231189">
    <property type="component" value="Unassembled WGS sequence"/>
</dbReference>
<evidence type="ECO:0000313" key="5">
    <source>
        <dbReference type="Proteomes" id="UP001231189"/>
    </source>
</evidence>
<dbReference type="EMBL" id="JAUUTY010000007">
    <property type="protein sequence ID" value="KAK1608106.1"/>
    <property type="molecule type" value="Genomic_DNA"/>
</dbReference>
<feature type="compositionally biased region" description="Low complexity" evidence="1">
    <location>
        <begin position="63"/>
        <end position="105"/>
    </location>
</feature>
<protein>
    <recommendedName>
        <fullName evidence="3">Transposase (putative) gypsy type domain-containing protein</fullName>
    </recommendedName>
</protein>
<proteinExistence type="predicted"/>
<evidence type="ECO:0000256" key="2">
    <source>
        <dbReference type="SAM" id="SignalP"/>
    </source>
</evidence>
<feature type="compositionally biased region" description="Gly residues" evidence="1">
    <location>
        <begin position="663"/>
        <end position="672"/>
    </location>
</feature>
<feature type="region of interest" description="Disordered" evidence="1">
    <location>
        <begin position="630"/>
        <end position="672"/>
    </location>
</feature>
<feature type="domain" description="Transposase (putative) gypsy type" evidence="3">
    <location>
        <begin position="148"/>
        <end position="215"/>
    </location>
</feature>
<feature type="chain" id="PRO_5042253953" description="Transposase (putative) gypsy type domain-containing protein" evidence="2">
    <location>
        <begin position="28"/>
        <end position="672"/>
    </location>
</feature>
<feature type="region of interest" description="Disordered" evidence="1">
    <location>
        <begin position="415"/>
        <end position="515"/>
    </location>
</feature>
<organism evidence="4 5">
    <name type="scientific">Lolium multiflorum</name>
    <name type="common">Italian ryegrass</name>
    <name type="synonym">Lolium perenne subsp. multiflorum</name>
    <dbReference type="NCBI Taxonomy" id="4521"/>
    <lineage>
        <taxon>Eukaryota</taxon>
        <taxon>Viridiplantae</taxon>
        <taxon>Streptophyta</taxon>
        <taxon>Embryophyta</taxon>
        <taxon>Tracheophyta</taxon>
        <taxon>Spermatophyta</taxon>
        <taxon>Magnoliopsida</taxon>
        <taxon>Liliopsida</taxon>
        <taxon>Poales</taxon>
        <taxon>Poaceae</taxon>
        <taxon>BOP clade</taxon>
        <taxon>Pooideae</taxon>
        <taxon>Poodae</taxon>
        <taxon>Poeae</taxon>
        <taxon>Poeae Chloroplast Group 2 (Poeae type)</taxon>
        <taxon>Loliodinae</taxon>
        <taxon>Loliinae</taxon>
        <taxon>Lolium</taxon>
    </lineage>
</organism>
<feature type="region of interest" description="Disordered" evidence="1">
    <location>
        <begin position="36"/>
        <end position="107"/>
    </location>
</feature>
<feature type="compositionally biased region" description="Low complexity" evidence="1">
    <location>
        <begin position="471"/>
        <end position="482"/>
    </location>
</feature>